<dbReference type="GeneID" id="36555496"/>
<keyword evidence="3 7" id="KW-1133">Transmembrane helix</keyword>
<dbReference type="VEuPathDB" id="FungiDB:P170DRAFT_427781"/>
<keyword evidence="2 7" id="KW-0812">Transmembrane</keyword>
<evidence type="ECO:0000313" key="9">
    <source>
        <dbReference type="EMBL" id="PLB46462.1"/>
    </source>
</evidence>
<evidence type="ECO:0000256" key="7">
    <source>
        <dbReference type="SAM" id="Phobius"/>
    </source>
</evidence>
<evidence type="ECO:0000256" key="1">
    <source>
        <dbReference type="ARBA" id="ARBA00004141"/>
    </source>
</evidence>
<evidence type="ECO:0000256" key="3">
    <source>
        <dbReference type="ARBA" id="ARBA00022989"/>
    </source>
</evidence>
<dbReference type="RefSeq" id="XP_024701764.1">
    <property type="nucleotide sequence ID" value="XM_024847797.1"/>
</dbReference>
<feature type="region of interest" description="Disordered" evidence="6">
    <location>
        <begin position="283"/>
        <end position="317"/>
    </location>
</feature>
<evidence type="ECO:0000256" key="6">
    <source>
        <dbReference type="SAM" id="MobiDB-lite"/>
    </source>
</evidence>
<dbReference type="AlphaFoldDB" id="A0A2I2G0Q5"/>
<feature type="transmembrane region" description="Helical" evidence="7">
    <location>
        <begin position="211"/>
        <end position="229"/>
    </location>
</feature>
<dbReference type="PANTHER" id="PTHR33048:SF113">
    <property type="entry name" value="INTEGRAL MEMBRANE PROTEIN-RELATED"/>
    <property type="match status" value="1"/>
</dbReference>
<evidence type="ECO:0000256" key="5">
    <source>
        <dbReference type="ARBA" id="ARBA00038359"/>
    </source>
</evidence>
<accession>A0A2I2G0Q5</accession>
<dbReference type="PANTHER" id="PTHR33048">
    <property type="entry name" value="PTH11-LIKE INTEGRAL MEMBRANE PROTEIN (AFU_ORTHOLOGUE AFUA_5G11245)"/>
    <property type="match status" value="1"/>
</dbReference>
<gene>
    <name evidence="9" type="ORF">P170DRAFT_427781</name>
</gene>
<feature type="transmembrane region" description="Helical" evidence="7">
    <location>
        <begin position="125"/>
        <end position="146"/>
    </location>
</feature>
<sequence length="410" mass="45021">MTSADDDRSLEVKAVAAVFMSVACVTVMLRCYVRGWVVKGFGWDDGTMVFAMLQLFHVMFSACMIGGSIYGTGRRFADLTAHERVTAMKYWWLCEIAYCFASIFCKISVCIFLMRITVKPIHLWILYTVMVLTVLAGLVFMFLMLLQCKPLAYFWTRTAFDPDIDGHCISIDIIIAMTYVYSAFAAICDFTVGLLPIFLVRKLHMKKQTKIAVVCILSMACIASSAVIIRIPYVKTFADPDFLYATVEIAIWSNIETGLGITAGSLATLRPLLRHWLGSRADPSYSSPFPGPSASRRAAAGASRDRPFPLGSLDNDVQSRLRPDKLAVTVTTIQSQSQHDPEQSWRGGPSSPNSSEERLTIAQPSPIAVHDGGGEMGLSIHQTFEVTQTSTGGLPGGGSGEERVGVREHV</sequence>
<feature type="transmembrane region" description="Helical" evidence="7">
    <location>
        <begin position="45"/>
        <end position="70"/>
    </location>
</feature>
<comment type="caution">
    <text evidence="9">The sequence shown here is derived from an EMBL/GenBank/DDBJ whole genome shotgun (WGS) entry which is preliminary data.</text>
</comment>
<keyword evidence="4 7" id="KW-0472">Membrane</keyword>
<proteinExistence type="inferred from homology"/>
<keyword evidence="10" id="KW-1185">Reference proteome</keyword>
<dbReference type="Proteomes" id="UP000234275">
    <property type="component" value="Unassembled WGS sequence"/>
</dbReference>
<feature type="compositionally biased region" description="Basic and acidic residues" evidence="6">
    <location>
        <begin position="400"/>
        <end position="410"/>
    </location>
</feature>
<dbReference type="Pfam" id="PF20684">
    <property type="entry name" value="Fung_rhodopsin"/>
    <property type="match status" value="1"/>
</dbReference>
<dbReference type="InterPro" id="IPR052337">
    <property type="entry name" value="SAT4-like"/>
</dbReference>
<dbReference type="GO" id="GO:0016020">
    <property type="term" value="C:membrane"/>
    <property type="evidence" value="ECO:0007669"/>
    <property type="project" value="UniProtKB-SubCell"/>
</dbReference>
<protein>
    <submittedName>
        <fullName evidence="9">Putative integral membrane protein</fullName>
    </submittedName>
</protein>
<comment type="subcellular location">
    <subcellularLocation>
        <location evidence="1">Membrane</location>
        <topology evidence="1">Multi-pass membrane protein</topology>
    </subcellularLocation>
</comment>
<dbReference type="InterPro" id="IPR049326">
    <property type="entry name" value="Rhodopsin_dom_fungi"/>
</dbReference>
<feature type="region of interest" description="Disordered" evidence="6">
    <location>
        <begin position="331"/>
        <end position="359"/>
    </location>
</feature>
<feature type="transmembrane region" description="Helical" evidence="7">
    <location>
        <begin position="12"/>
        <end position="33"/>
    </location>
</feature>
<organism evidence="9 10">
    <name type="scientific">Aspergillus steynii IBT 23096</name>
    <dbReference type="NCBI Taxonomy" id="1392250"/>
    <lineage>
        <taxon>Eukaryota</taxon>
        <taxon>Fungi</taxon>
        <taxon>Dikarya</taxon>
        <taxon>Ascomycota</taxon>
        <taxon>Pezizomycotina</taxon>
        <taxon>Eurotiomycetes</taxon>
        <taxon>Eurotiomycetidae</taxon>
        <taxon>Eurotiales</taxon>
        <taxon>Aspergillaceae</taxon>
        <taxon>Aspergillus</taxon>
        <taxon>Aspergillus subgen. Circumdati</taxon>
    </lineage>
</organism>
<feature type="domain" description="Rhodopsin" evidence="8">
    <location>
        <begin position="29"/>
        <end position="274"/>
    </location>
</feature>
<evidence type="ECO:0000256" key="4">
    <source>
        <dbReference type="ARBA" id="ARBA00023136"/>
    </source>
</evidence>
<dbReference type="EMBL" id="MSFO01000006">
    <property type="protein sequence ID" value="PLB46462.1"/>
    <property type="molecule type" value="Genomic_DNA"/>
</dbReference>
<dbReference type="OrthoDB" id="3897607at2759"/>
<reference evidence="9 10" key="1">
    <citation type="submission" date="2016-12" db="EMBL/GenBank/DDBJ databases">
        <title>The genomes of Aspergillus section Nigri reveals drivers in fungal speciation.</title>
        <authorList>
            <consortium name="DOE Joint Genome Institute"/>
            <person name="Vesth T.C."/>
            <person name="Nybo J."/>
            <person name="Theobald S."/>
            <person name="Brandl J."/>
            <person name="Frisvad J.C."/>
            <person name="Nielsen K.F."/>
            <person name="Lyhne E.K."/>
            <person name="Kogle M.E."/>
            <person name="Kuo A."/>
            <person name="Riley R."/>
            <person name="Clum A."/>
            <person name="Nolan M."/>
            <person name="Lipzen A."/>
            <person name="Salamov A."/>
            <person name="Henrissat B."/>
            <person name="Wiebenga A."/>
            <person name="De Vries R.P."/>
            <person name="Grigoriev I.V."/>
            <person name="Mortensen U.H."/>
            <person name="Andersen M.R."/>
            <person name="Baker S.E."/>
        </authorList>
    </citation>
    <scope>NUCLEOTIDE SEQUENCE [LARGE SCALE GENOMIC DNA]</scope>
    <source>
        <strain evidence="9 10">IBT 23096</strain>
    </source>
</reference>
<feature type="region of interest" description="Disordered" evidence="6">
    <location>
        <begin position="388"/>
        <end position="410"/>
    </location>
</feature>
<evidence type="ECO:0000256" key="2">
    <source>
        <dbReference type="ARBA" id="ARBA00022692"/>
    </source>
</evidence>
<feature type="compositionally biased region" description="Low complexity" evidence="6">
    <location>
        <begin position="286"/>
        <end position="302"/>
    </location>
</feature>
<evidence type="ECO:0000259" key="8">
    <source>
        <dbReference type="Pfam" id="PF20684"/>
    </source>
</evidence>
<feature type="transmembrane region" description="Helical" evidence="7">
    <location>
        <begin position="179"/>
        <end position="199"/>
    </location>
</feature>
<feature type="transmembrane region" description="Helical" evidence="7">
    <location>
        <begin position="90"/>
        <end position="113"/>
    </location>
</feature>
<dbReference type="STRING" id="1392250.A0A2I2G0Q5"/>
<evidence type="ECO:0000313" key="10">
    <source>
        <dbReference type="Proteomes" id="UP000234275"/>
    </source>
</evidence>
<name>A0A2I2G0Q5_9EURO</name>
<comment type="similarity">
    <text evidence="5">Belongs to the SAT4 family.</text>
</comment>